<feature type="region of interest" description="Disordered" evidence="2">
    <location>
        <begin position="239"/>
        <end position="263"/>
    </location>
</feature>
<evidence type="ECO:0000313" key="5">
    <source>
        <dbReference type="WBParaSite" id="Gr19_v10_g4669.t1"/>
    </source>
</evidence>
<feature type="compositionally biased region" description="Low complexity" evidence="2">
    <location>
        <begin position="411"/>
        <end position="420"/>
    </location>
</feature>
<evidence type="ECO:0000256" key="1">
    <source>
        <dbReference type="ARBA" id="ARBA00022837"/>
    </source>
</evidence>
<feature type="compositionally biased region" description="Polar residues" evidence="2">
    <location>
        <begin position="504"/>
        <end position="518"/>
    </location>
</feature>
<dbReference type="Gene3D" id="1.10.238.10">
    <property type="entry name" value="EF-hand"/>
    <property type="match status" value="1"/>
</dbReference>
<protein>
    <submittedName>
        <fullName evidence="5">EF-hand domain-containing protein</fullName>
    </submittedName>
</protein>
<dbReference type="PROSITE" id="PS00018">
    <property type="entry name" value="EF_HAND_1"/>
    <property type="match status" value="1"/>
</dbReference>
<dbReference type="InterPro" id="IPR011992">
    <property type="entry name" value="EF-hand-dom_pair"/>
</dbReference>
<feature type="compositionally biased region" description="Polar residues" evidence="2">
    <location>
        <begin position="474"/>
        <end position="491"/>
    </location>
</feature>
<dbReference type="Proteomes" id="UP000887572">
    <property type="component" value="Unplaced"/>
</dbReference>
<keyword evidence="1" id="KW-0106">Calcium</keyword>
<feature type="compositionally biased region" description="Basic residues" evidence="2">
    <location>
        <begin position="251"/>
        <end position="261"/>
    </location>
</feature>
<dbReference type="SUPFAM" id="SSF47473">
    <property type="entry name" value="EF-hand"/>
    <property type="match status" value="1"/>
</dbReference>
<feature type="transmembrane region" description="Helical" evidence="3">
    <location>
        <begin position="641"/>
        <end position="663"/>
    </location>
</feature>
<reference evidence="5" key="1">
    <citation type="submission" date="2022-11" db="UniProtKB">
        <authorList>
            <consortium name="WormBaseParasite"/>
        </authorList>
    </citation>
    <scope>IDENTIFICATION</scope>
</reference>
<dbReference type="AlphaFoldDB" id="A0A914HUR3"/>
<feature type="compositionally biased region" description="Acidic residues" evidence="2">
    <location>
        <begin position="604"/>
        <end position="614"/>
    </location>
</feature>
<evidence type="ECO:0000313" key="4">
    <source>
        <dbReference type="Proteomes" id="UP000887572"/>
    </source>
</evidence>
<keyword evidence="3" id="KW-1133">Transmembrane helix</keyword>
<evidence type="ECO:0000256" key="3">
    <source>
        <dbReference type="SAM" id="Phobius"/>
    </source>
</evidence>
<name>A0A914HUR3_GLORO</name>
<accession>A0A914HUR3</accession>
<keyword evidence="3" id="KW-0472">Membrane</keyword>
<dbReference type="WBParaSite" id="Gr19_v10_g4669.t1">
    <property type="protein sequence ID" value="Gr19_v10_g4669.t1"/>
    <property type="gene ID" value="Gr19_v10_g4669"/>
</dbReference>
<keyword evidence="4" id="KW-1185">Reference proteome</keyword>
<dbReference type="InterPro" id="IPR018247">
    <property type="entry name" value="EF_Hand_1_Ca_BS"/>
</dbReference>
<feature type="region of interest" description="Disordered" evidence="2">
    <location>
        <begin position="454"/>
        <end position="626"/>
    </location>
</feature>
<keyword evidence="3" id="KW-0812">Transmembrane</keyword>
<feature type="compositionally biased region" description="Basic and acidic residues" evidence="2">
    <location>
        <begin position="557"/>
        <end position="603"/>
    </location>
</feature>
<proteinExistence type="predicted"/>
<feature type="region of interest" description="Disordered" evidence="2">
    <location>
        <begin position="375"/>
        <end position="425"/>
    </location>
</feature>
<organism evidence="4 5">
    <name type="scientific">Globodera rostochiensis</name>
    <name type="common">Golden nematode worm</name>
    <name type="synonym">Heterodera rostochiensis</name>
    <dbReference type="NCBI Taxonomy" id="31243"/>
    <lineage>
        <taxon>Eukaryota</taxon>
        <taxon>Metazoa</taxon>
        <taxon>Ecdysozoa</taxon>
        <taxon>Nematoda</taxon>
        <taxon>Chromadorea</taxon>
        <taxon>Rhabditida</taxon>
        <taxon>Tylenchina</taxon>
        <taxon>Tylenchomorpha</taxon>
        <taxon>Tylenchoidea</taxon>
        <taxon>Heteroderidae</taxon>
        <taxon>Heteroderinae</taxon>
        <taxon>Globodera</taxon>
    </lineage>
</organism>
<sequence>MPVETKGPELIKFILGHGVPSFVNIFSICARKSRGALTASEKDHQNESDTLLRQGQTLMKRIQGELNDGLMENSNKILAMLVKLLETECKLFKADKQTGTDTYGVKEQIMKFCGLKKGEKLDIKEATKKLTMSFKKEIPKMIEDMKKAETTVERSIDGGDGTLAGPPSITLRAHVNLLRLINPKMEPGPAKDAIENVLNKTNTVPLHKGRSTVAIMPSDLMKLTMELWMKVVKNIVEKGQEQKPFQTQRSQTKHRRSRRNPFARQTESEMRLLMFIMCIFAFVFIGDRAIRGANVTALLAGIATMWFINRLHHQYDNPVTKQSHATTNIVINDLIGWANQLLNRTSHGNNNINNGQGMYNQQVPTWADVQHATTTAAGSNFPPPPADSERSPPTSFAAQPVESRNRTMPSGNGINNNNNGRHGTAVDLRYSSRDGLDHPRVVTANFHYSSRNVLDSQNANGMPDGNNDDFIRSGPNTGPSNGSATGINTNLADERTRTPDGDNMTENNAENGVNSSPRLCNWCRTHTHDSSSCNSSDSEEGCIENDSMPESSNRKGINGEDNKSSDEKDSTRKGSEHRHSTSEDNKSSDEKDDSTPHRHTNDEKSDEDDEDAETDPERCPGVTEPERNAYGGAVEFVSNSFWMLIKIGLFLFVSIKLLFFGIIDEVSSCAVEMHDFGCCFEGYFLYDCPGAYKPDCNMFGHNCVGCRYVFEPYECTRHRVACSCYYCCEPQYAESCPDGCAECIKDGEGGCPQNSGKFFKSLGNSSSSMLASVAKAREHFDMIDVDKNGSISLRNVAAKNVSWFAELDRNGNNQIEPGEFDRSLIGVVNNNNQTIG</sequence>
<evidence type="ECO:0000256" key="2">
    <source>
        <dbReference type="SAM" id="MobiDB-lite"/>
    </source>
</evidence>